<feature type="compositionally biased region" description="Polar residues" evidence="6">
    <location>
        <begin position="198"/>
        <end position="207"/>
    </location>
</feature>
<proteinExistence type="inferred from homology"/>
<dbReference type="InterPro" id="IPR029063">
    <property type="entry name" value="SAM-dependent_MTases_sf"/>
</dbReference>
<gene>
    <name evidence="8" type="ORF">PGLA2088_LOCUS38145</name>
</gene>
<protein>
    <recommendedName>
        <fullName evidence="7">SAM-dependent MTase RsmB/NOP-type domain-containing protein</fullName>
    </recommendedName>
</protein>
<evidence type="ECO:0000256" key="5">
    <source>
        <dbReference type="PROSITE-ProRule" id="PRU01023"/>
    </source>
</evidence>
<evidence type="ECO:0000313" key="9">
    <source>
        <dbReference type="Proteomes" id="UP000626109"/>
    </source>
</evidence>
<feature type="compositionally biased region" description="Basic and acidic residues" evidence="6">
    <location>
        <begin position="1063"/>
        <end position="1097"/>
    </location>
</feature>
<dbReference type="Proteomes" id="UP000626109">
    <property type="component" value="Unassembled WGS sequence"/>
</dbReference>
<keyword evidence="2 5" id="KW-0808">Transferase</keyword>
<evidence type="ECO:0000256" key="6">
    <source>
        <dbReference type="SAM" id="MobiDB-lite"/>
    </source>
</evidence>
<feature type="active site" description="Nucleophile" evidence="5">
    <location>
        <position position="844"/>
    </location>
</feature>
<evidence type="ECO:0000313" key="8">
    <source>
        <dbReference type="EMBL" id="CAE8714700.1"/>
    </source>
</evidence>
<dbReference type="InterPro" id="IPR016040">
    <property type="entry name" value="NAD(P)-bd_dom"/>
</dbReference>
<dbReference type="PROSITE" id="PS51686">
    <property type="entry name" value="SAM_MT_RSMB_NOP"/>
    <property type="match status" value="1"/>
</dbReference>
<feature type="compositionally biased region" description="Polar residues" evidence="6">
    <location>
        <begin position="1009"/>
        <end position="1020"/>
    </location>
</feature>
<dbReference type="PANTHER" id="PTHR22808:SF1">
    <property type="entry name" value="RNA CYTOSINE-C(5)-METHYLTRANSFERASE NSUN2-RELATED"/>
    <property type="match status" value="1"/>
</dbReference>
<comment type="caution">
    <text evidence="5">Lacks conserved residue(s) required for the propagation of feature annotation.</text>
</comment>
<dbReference type="InterPro" id="IPR001678">
    <property type="entry name" value="MeTrfase_RsmB-F_NOP2_dom"/>
</dbReference>
<feature type="compositionally biased region" description="Low complexity" evidence="6">
    <location>
        <begin position="978"/>
        <end position="989"/>
    </location>
</feature>
<keyword evidence="4 5" id="KW-0694">RNA-binding</keyword>
<dbReference type="Pfam" id="PF01189">
    <property type="entry name" value="Methyltr_RsmB-F"/>
    <property type="match status" value="1"/>
</dbReference>
<feature type="binding site" evidence="5">
    <location>
        <begin position="692"/>
        <end position="698"/>
    </location>
    <ligand>
        <name>S-adenosyl-L-methionine</name>
        <dbReference type="ChEBI" id="CHEBI:59789"/>
    </ligand>
</feature>
<feature type="binding site" evidence="5">
    <location>
        <position position="724"/>
    </location>
    <ligand>
        <name>S-adenosyl-L-methionine</name>
        <dbReference type="ChEBI" id="CHEBI:59789"/>
    </ligand>
</feature>
<feature type="compositionally biased region" description="Low complexity" evidence="6">
    <location>
        <begin position="13"/>
        <end position="43"/>
    </location>
</feature>
<feature type="domain" description="SAM-dependent MTase RsmB/NOP-type" evidence="7">
    <location>
        <begin position="594"/>
        <end position="974"/>
    </location>
</feature>
<feature type="region of interest" description="Disordered" evidence="6">
    <location>
        <begin position="977"/>
        <end position="1020"/>
    </location>
</feature>
<dbReference type="SUPFAM" id="SSF51735">
    <property type="entry name" value="NAD(P)-binding Rossmann-fold domains"/>
    <property type="match status" value="1"/>
</dbReference>
<dbReference type="PANTHER" id="PTHR22808">
    <property type="entry name" value="NCL1 YEAST -RELATED NOL1/NOP2/FMU SUN DOMAIN-CONTAINING"/>
    <property type="match status" value="1"/>
</dbReference>
<feature type="compositionally biased region" description="Acidic residues" evidence="6">
    <location>
        <begin position="993"/>
        <end position="1006"/>
    </location>
</feature>
<dbReference type="Gene3D" id="3.40.50.720">
    <property type="entry name" value="NAD(P)-binding Rossmann-like Domain"/>
    <property type="match status" value="1"/>
</dbReference>
<dbReference type="GO" id="GO:0001510">
    <property type="term" value="P:RNA methylation"/>
    <property type="evidence" value="ECO:0007669"/>
    <property type="project" value="InterPro"/>
</dbReference>
<reference evidence="8" key="1">
    <citation type="submission" date="2021-02" db="EMBL/GenBank/DDBJ databases">
        <authorList>
            <person name="Dougan E. K."/>
            <person name="Rhodes N."/>
            <person name="Thang M."/>
            <person name="Chan C."/>
        </authorList>
    </citation>
    <scope>NUCLEOTIDE SEQUENCE</scope>
</reference>
<dbReference type="GO" id="GO:0003723">
    <property type="term" value="F:RNA binding"/>
    <property type="evidence" value="ECO:0007669"/>
    <property type="project" value="UniProtKB-UniRule"/>
</dbReference>
<dbReference type="Pfam" id="PF13460">
    <property type="entry name" value="NAD_binding_10"/>
    <property type="match status" value="1"/>
</dbReference>
<dbReference type="SUPFAM" id="SSF53335">
    <property type="entry name" value="S-adenosyl-L-methionine-dependent methyltransferases"/>
    <property type="match status" value="1"/>
</dbReference>
<organism evidence="8 9">
    <name type="scientific">Polarella glacialis</name>
    <name type="common">Dinoflagellate</name>
    <dbReference type="NCBI Taxonomy" id="89957"/>
    <lineage>
        <taxon>Eukaryota</taxon>
        <taxon>Sar</taxon>
        <taxon>Alveolata</taxon>
        <taxon>Dinophyceae</taxon>
        <taxon>Suessiales</taxon>
        <taxon>Suessiaceae</taxon>
        <taxon>Polarella</taxon>
    </lineage>
</organism>
<evidence type="ECO:0000256" key="2">
    <source>
        <dbReference type="ARBA" id="ARBA00022679"/>
    </source>
</evidence>
<sequence>MLQPALAEMLSGSNNNSNNNDNSNSNSNSNNSGTTAGSSADGAACQESREPMLVWPSQRHVGLSLDGSLSKFSAGAFSRGVPVHFVVSVDAPLCSITNDPADSNIGAFAMAARSCVAALCHSWGAWRGSFITLVFSCGGSVSPNGQALSKMLFGTQEALTEFKLLGLLKEAVRRSLKENQQQQQQQRSPAASAVSPMGSETSSSQHPASYIEVRQRFQLPYNSAARTVILELVVELCESETTTRFSKDRDEIPELPSPAAVLDAALNPARILRRSSLCFKVASLGNVWPVGVFWKQFSGPQPAAARRKTQTAYQPQATMPSVKGNKYVIFGASGLCGKAVVPAFLEAGASVRALCRDPAKLGITHQKLEIVKGDLTDAATVKAAIKGCAAVICLAGGTAPSTAGSCSLLTKVIIEGMAEHGVQRLVMQLGALANAPVSMMPNEELSNGFLKRVIFNQIVGPYFSVFHGCHVDNQLVVEYFAGLEALVNQKLKWLTRPTGIEEPEAKGKVVSAEHLILPSENGMCAADFGQYYIDLVSDDTDKWVHKSPFMRYERPDGLRSFDLGDVVHCLIDLEAVRSYYPMQRICSPAQWEEVQASFQAPWQVTGRLSASVGWQAHSKAAVPDASSLPWFPLPGALLLGEASALQPDTNKAGHASIILLQRTGELMTQELASMLPPLLLEVSPAHRVLDLCSAPGSKTLQILDDMHRGVPFGESPSGLLVANDVDQKRLQRLIERAKCLPRGPLMCTCFAAQKFPALLTASRGQHRFSTWTKPSKREPEGQFKLKFDRVLCDVPCSSDGGVRKGVRRTWSAGDGLALHQKQVGILLRGLELLAPGGRLVYSTCSLNPIEDEAVVAAVLAELGGQSGGIEVLDRSSLLEGIPSCRGVQTWRVPHPEFGFLDIAELAELGIPEGFYDKIIDVPPLLRGGKIRASMFPPSGEGGNPKWLRSQLQSCVRVLPSKSTGGFFLALLTKKEKAPPGTAQPQGTPGLTEEAAESEEEEAEEEGQIQAGSSVQLKSSSAPAVVIGPGAGKYRGLVKIRYPDRTTFHVSLDDIDLSSKSANRERQLAVEHAQREEQKGTLRNPKETKDSNDKDHAKSARRPGARLFRGLGEKSKNVLAVEDFFGLHRKPADAVAAGVDVFPSSQLCFRPQDDMTLYLVADALLDIRLPRGMWPKSCGMPLFLRIQEGSDVEATWGRLCPLRPCREAAPLLSRCASRRRLSLSARAFAQLLRSRSLPLQDLQQLAADGELLGLGTCQASSSSGPPPASASSPSGPPTTTTTTTTTTATTTAAATTPPSSPATTCPTAGLEPGAVVLVLSGSGAQGGTGAAEVAVIGILREVELQVFADRDVCLRLAGIADGLLLAGSKLAS</sequence>
<dbReference type="Gene3D" id="3.40.50.150">
    <property type="entry name" value="Vaccinia Virus protein VP39"/>
    <property type="match status" value="1"/>
</dbReference>
<feature type="region of interest" description="Disordered" evidence="6">
    <location>
        <begin position="176"/>
        <end position="207"/>
    </location>
</feature>
<keyword evidence="3 5" id="KW-0949">S-adenosyl-L-methionine</keyword>
<dbReference type="InterPro" id="IPR023267">
    <property type="entry name" value="RCMT"/>
</dbReference>
<feature type="region of interest" description="Disordered" evidence="6">
    <location>
        <begin position="11"/>
        <end position="43"/>
    </location>
</feature>
<comment type="caution">
    <text evidence="8">The sequence shown here is derived from an EMBL/GenBank/DDBJ whole genome shotgun (WGS) entry which is preliminary data.</text>
</comment>
<dbReference type="EMBL" id="CAJNNW010032668">
    <property type="protein sequence ID" value="CAE8714700.1"/>
    <property type="molecule type" value="Genomic_DNA"/>
</dbReference>
<comment type="similarity">
    <text evidence="5">Belongs to the class I-like SAM-binding methyltransferase superfamily. RsmB/NOP family.</text>
</comment>
<dbReference type="CDD" id="cd02440">
    <property type="entry name" value="AdoMet_MTases"/>
    <property type="match status" value="1"/>
</dbReference>
<dbReference type="InterPro" id="IPR036291">
    <property type="entry name" value="NAD(P)-bd_dom_sf"/>
</dbReference>
<dbReference type="GO" id="GO:0008173">
    <property type="term" value="F:RNA methyltransferase activity"/>
    <property type="evidence" value="ECO:0007669"/>
    <property type="project" value="InterPro"/>
</dbReference>
<dbReference type="PRINTS" id="PR02008">
    <property type="entry name" value="RCMTFAMILY"/>
</dbReference>
<evidence type="ECO:0000259" key="7">
    <source>
        <dbReference type="PROSITE" id="PS51686"/>
    </source>
</evidence>
<dbReference type="InterPro" id="IPR049560">
    <property type="entry name" value="MeTrfase_RsmB-F_NOP2_cat"/>
</dbReference>
<feature type="region of interest" description="Disordered" evidence="6">
    <location>
        <begin position="1255"/>
        <end position="1306"/>
    </location>
</feature>
<keyword evidence="1 5" id="KW-0489">Methyltransferase</keyword>
<feature type="binding site" evidence="5">
    <location>
        <position position="793"/>
    </location>
    <ligand>
        <name>S-adenosyl-L-methionine</name>
        <dbReference type="ChEBI" id="CHEBI:59789"/>
    </ligand>
</feature>
<feature type="region of interest" description="Disordered" evidence="6">
    <location>
        <begin position="1063"/>
        <end position="1105"/>
    </location>
</feature>
<accession>A0A813KW72</accession>
<evidence type="ECO:0000256" key="4">
    <source>
        <dbReference type="ARBA" id="ARBA00022884"/>
    </source>
</evidence>
<evidence type="ECO:0000256" key="1">
    <source>
        <dbReference type="ARBA" id="ARBA00022603"/>
    </source>
</evidence>
<name>A0A813KW72_POLGL</name>
<evidence type="ECO:0000256" key="3">
    <source>
        <dbReference type="ARBA" id="ARBA00022691"/>
    </source>
</evidence>